<dbReference type="Gene3D" id="3.10.590.10">
    <property type="entry name" value="ph1033 like domains"/>
    <property type="match status" value="1"/>
</dbReference>
<dbReference type="PANTHER" id="PTHR14087:SF7">
    <property type="entry name" value="THYMOCYTE NUCLEAR PROTEIN 1"/>
    <property type="match status" value="1"/>
</dbReference>
<feature type="domain" description="EVE" evidence="2">
    <location>
        <begin position="5"/>
        <end position="92"/>
    </location>
</feature>
<evidence type="ECO:0000313" key="3">
    <source>
        <dbReference type="EMBL" id="OCF35897.1"/>
    </source>
</evidence>
<dbReference type="Proteomes" id="UP000092666">
    <property type="component" value="Unassembled WGS sequence"/>
</dbReference>
<sequence length="263" mass="27882">MFTSRKHPYFDPKSNEGTPTWYMVNVKFVERLPHPPTLALIKVLAALPSSALPEEISYIGEDGLKAIAGMQLVNRGRLSVQPVEEAAYEAICLLGTKGGFEPLLALSSPSSSASASASAKKGKSATSKTKAAPTRTSQTSAASALAANKAAKSLPTNDDDVSAAIARENTIYPGTTTDRKNGKISDGELTPPPLLGDEGEATAKTNKVVTPRKRKNANAKTSASSNDRLDRGAKDETGTKSEVKPEPERHGRVGERRSKRLKA</sequence>
<organism evidence="3 4">
    <name type="scientific">Kwoniella heveanensis BCC8398</name>
    <dbReference type="NCBI Taxonomy" id="1296120"/>
    <lineage>
        <taxon>Eukaryota</taxon>
        <taxon>Fungi</taxon>
        <taxon>Dikarya</taxon>
        <taxon>Basidiomycota</taxon>
        <taxon>Agaricomycotina</taxon>
        <taxon>Tremellomycetes</taxon>
        <taxon>Tremellales</taxon>
        <taxon>Cryptococcaceae</taxon>
        <taxon>Kwoniella</taxon>
    </lineage>
</organism>
<dbReference type="SUPFAM" id="SSF88697">
    <property type="entry name" value="PUA domain-like"/>
    <property type="match status" value="1"/>
</dbReference>
<keyword evidence="4" id="KW-1185">Reference proteome</keyword>
<name>A0A1B9GXY5_9TREE</name>
<protein>
    <recommendedName>
        <fullName evidence="2">EVE domain-containing protein</fullName>
    </recommendedName>
</protein>
<reference evidence="4" key="2">
    <citation type="submission" date="2013-12" db="EMBL/GenBank/DDBJ databases">
        <title>Evolution of pathogenesis and genome organization in the Tremellales.</title>
        <authorList>
            <person name="Cuomo C."/>
            <person name="Litvintseva A."/>
            <person name="Heitman J."/>
            <person name="Chen Y."/>
            <person name="Sun S."/>
            <person name="Springer D."/>
            <person name="Dromer F."/>
            <person name="Young S."/>
            <person name="Zeng Q."/>
            <person name="Chapman S."/>
            <person name="Gujja S."/>
            <person name="Saif S."/>
            <person name="Birren B."/>
        </authorList>
    </citation>
    <scope>NUCLEOTIDE SEQUENCE [LARGE SCALE GENOMIC DNA]</scope>
    <source>
        <strain evidence="4">BCC8398</strain>
    </source>
</reference>
<dbReference type="AlphaFoldDB" id="A0A1B9GXY5"/>
<feature type="compositionally biased region" description="Basic and acidic residues" evidence="1">
    <location>
        <begin position="227"/>
        <end position="256"/>
    </location>
</feature>
<feature type="region of interest" description="Disordered" evidence="1">
    <location>
        <begin position="111"/>
        <end position="143"/>
    </location>
</feature>
<dbReference type="PANTHER" id="PTHR14087">
    <property type="entry name" value="THYMOCYTE NUCLEAR PROTEIN 1"/>
    <property type="match status" value="1"/>
</dbReference>
<dbReference type="Pfam" id="PF01878">
    <property type="entry name" value="EVE"/>
    <property type="match status" value="1"/>
</dbReference>
<reference evidence="3 4" key="1">
    <citation type="submission" date="2013-07" db="EMBL/GenBank/DDBJ databases">
        <title>The Genome Sequence of Cryptococcus heveanensis BCC8398.</title>
        <authorList>
            <consortium name="The Broad Institute Genome Sequencing Platform"/>
            <person name="Cuomo C."/>
            <person name="Litvintseva A."/>
            <person name="Chen Y."/>
            <person name="Heitman J."/>
            <person name="Sun S."/>
            <person name="Springer D."/>
            <person name="Dromer F."/>
            <person name="Young S.K."/>
            <person name="Zeng Q."/>
            <person name="Gargeya S."/>
            <person name="Fitzgerald M."/>
            <person name="Abouelleil A."/>
            <person name="Alvarado L."/>
            <person name="Berlin A.M."/>
            <person name="Chapman S.B."/>
            <person name="Dewar J."/>
            <person name="Goldberg J."/>
            <person name="Griggs A."/>
            <person name="Gujja S."/>
            <person name="Hansen M."/>
            <person name="Howarth C."/>
            <person name="Imamovic A."/>
            <person name="Larimer J."/>
            <person name="McCowan C."/>
            <person name="Murphy C."/>
            <person name="Pearson M."/>
            <person name="Priest M."/>
            <person name="Roberts A."/>
            <person name="Saif S."/>
            <person name="Shea T."/>
            <person name="Sykes S."/>
            <person name="Wortman J."/>
            <person name="Nusbaum C."/>
            <person name="Birren B."/>
        </authorList>
    </citation>
    <scope>NUCLEOTIDE SEQUENCE [LARGE SCALE GENOMIC DNA]</scope>
    <source>
        <strain evidence="3 4">BCC8398</strain>
    </source>
</reference>
<evidence type="ECO:0000313" key="4">
    <source>
        <dbReference type="Proteomes" id="UP000092666"/>
    </source>
</evidence>
<dbReference type="EMBL" id="KI669497">
    <property type="protein sequence ID" value="OCF35897.1"/>
    <property type="molecule type" value="Genomic_DNA"/>
</dbReference>
<proteinExistence type="predicted"/>
<evidence type="ECO:0000256" key="1">
    <source>
        <dbReference type="SAM" id="MobiDB-lite"/>
    </source>
</evidence>
<feature type="compositionally biased region" description="Basic and acidic residues" evidence="1">
    <location>
        <begin position="177"/>
        <end position="186"/>
    </location>
</feature>
<accession>A0A1B9GXY5</accession>
<dbReference type="InterPro" id="IPR052181">
    <property type="entry name" value="5hmC_binding"/>
</dbReference>
<gene>
    <name evidence="3" type="ORF">I316_02391</name>
</gene>
<dbReference type="InterPro" id="IPR002740">
    <property type="entry name" value="EVE_domain"/>
</dbReference>
<dbReference type="GO" id="GO:0005634">
    <property type="term" value="C:nucleus"/>
    <property type="evidence" value="ECO:0007669"/>
    <property type="project" value="TreeGrafter"/>
</dbReference>
<evidence type="ECO:0000259" key="2">
    <source>
        <dbReference type="Pfam" id="PF01878"/>
    </source>
</evidence>
<dbReference type="STRING" id="1296120.A0A1B9GXY5"/>
<dbReference type="InterPro" id="IPR015947">
    <property type="entry name" value="PUA-like_sf"/>
</dbReference>
<feature type="region of interest" description="Disordered" evidence="1">
    <location>
        <begin position="172"/>
        <end position="263"/>
    </location>
</feature>
<dbReference type="OrthoDB" id="41445at2759"/>